<protein>
    <recommendedName>
        <fullName evidence="6">Phosphofructokinase</fullName>
    </recommendedName>
</protein>
<proteinExistence type="inferred from homology"/>
<evidence type="ECO:0000313" key="9">
    <source>
        <dbReference type="Proteomes" id="UP001430804"/>
    </source>
</evidence>
<dbReference type="InterPro" id="IPR017583">
    <property type="entry name" value="Tagatose/fructose_Pkinase"/>
</dbReference>
<name>A0ABS6WJ41_9HYPH</name>
<dbReference type="CDD" id="cd01164">
    <property type="entry name" value="FruK_PfkB_like"/>
    <property type="match status" value="1"/>
</dbReference>
<evidence type="ECO:0000313" key="8">
    <source>
        <dbReference type="EMBL" id="MBW3095957.1"/>
    </source>
</evidence>
<evidence type="ECO:0000256" key="4">
    <source>
        <dbReference type="ARBA" id="ARBA00022777"/>
    </source>
</evidence>
<evidence type="ECO:0000259" key="7">
    <source>
        <dbReference type="Pfam" id="PF00294"/>
    </source>
</evidence>
<dbReference type="NCBIfam" id="TIGR03168">
    <property type="entry name" value="1-PFK"/>
    <property type="match status" value="1"/>
</dbReference>
<keyword evidence="3" id="KW-0547">Nucleotide-binding</keyword>
<dbReference type="EMBL" id="JAHWQX010000001">
    <property type="protein sequence ID" value="MBW3095957.1"/>
    <property type="molecule type" value="Genomic_DNA"/>
</dbReference>
<evidence type="ECO:0000256" key="6">
    <source>
        <dbReference type="PIRNR" id="PIRNR000535"/>
    </source>
</evidence>
<dbReference type="PIRSF" id="PIRSF000535">
    <property type="entry name" value="1PFK/6PFK/LacC"/>
    <property type="match status" value="1"/>
</dbReference>
<keyword evidence="2 6" id="KW-0808">Transferase</keyword>
<dbReference type="InterPro" id="IPR011611">
    <property type="entry name" value="PfkB_dom"/>
</dbReference>
<evidence type="ECO:0000256" key="1">
    <source>
        <dbReference type="ARBA" id="ARBA00010688"/>
    </source>
</evidence>
<dbReference type="PANTHER" id="PTHR46566:SF2">
    <property type="entry name" value="ATP-DEPENDENT 6-PHOSPHOFRUCTOKINASE ISOZYME 2"/>
    <property type="match status" value="1"/>
</dbReference>
<reference evidence="8" key="1">
    <citation type="submission" date="2021-07" db="EMBL/GenBank/DDBJ databases">
        <title>Pseudohoeflea marina sp. nov. a polyhydroxyalcanoate-producing bacterium.</title>
        <authorList>
            <person name="Zheng W."/>
            <person name="Yu S."/>
            <person name="Huang Y."/>
        </authorList>
    </citation>
    <scope>NUCLEOTIDE SEQUENCE</scope>
    <source>
        <strain evidence="8">DP4N28-3</strain>
    </source>
</reference>
<evidence type="ECO:0000256" key="2">
    <source>
        <dbReference type="ARBA" id="ARBA00022679"/>
    </source>
</evidence>
<keyword evidence="9" id="KW-1185">Reference proteome</keyword>
<dbReference type="PANTHER" id="PTHR46566">
    <property type="entry name" value="1-PHOSPHOFRUCTOKINASE-RELATED"/>
    <property type="match status" value="1"/>
</dbReference>
<feature type="domain" description="Carbohydrate kinase PfkB" evidence="7">
    <location>
        <begin position="46"/>
        <end position="336"/>
    </location>
</feature>
<keyword evidence="5" id="KW-0067">ATP-binding</keyword>
<organism evidence="8 9">
    <name type="scientific">Pseudohoeflea coraliihabitans</name>
    <dbReference type="NCBI Taxonomy" id="2860393"/>
    <lineage>
        <taxon>Bacteria</taxon>
        <taxon>Pseudomonadati</taxon>
        <taxon>Pseudomonadota</taxon>
        <taxon>Alphaproteobacteria</taxon>
        <taxon>Hyphomicrobiales</taxon>
        <taxon>Rhizobiaceae</taxon>
        <taxon>Pseudohoeflea</taxon>
    </lineage>
</organism>
<comment type="similarity">
    <text evidence="1 6">Belongs to the carbohydrate kinase PfkB family.</text>
</comment>
<evidence type="ECO:0000256" key="3">
    <source>
        <dbReference type="ARBA" id="ARBA00022741"/>
    </source>
</evidence>
<gene>
    <name evidence="8" type="ORF">KY465_01550</name>
</gene>
<keyword evidence="4" id="KW-0418">Kinase</keyword>
<accession>A0ABS6WJ41</accession>
<sequence length="356" mass="37539">MAQRGDCNEVTAAGVAFPINRGRAAPSASEGGFVTDILAIALNPTIDVSSDTGRIHPTRKVRTGRQRWHPGGGGVNVARVIAMLCERNPAQGAAKVRSELVFLCGGPTGALLKELLADVPVTLSPVMITEPTRLAFMVFEKDTGSEYRFVPEGPEASSAELEAAIDKVRERRAGYVVASGSLPRNAPADTYARMAQITQENGGRFILDANGAALRSTLEQSPVFLVKPSRGELEELSGGDLDDAGVEEAARQITREGKAEYVAVTLGRDGALLVSRQSVIRLPAQNVVVRSAVGAGDSFVGALVWFLSQGQSIEAAFRFGVAAGAAAARTPGTELCRADEVFKLYSEAGHKDDAGY</sequence>
<comment type="caution">
    <text evidence="8">The sequence shown here is derived from an EMBL/GenBank/DDBJ whole genome shotgun (WGS) entry which is preliminary data.</text>
</comment>
<dbReference type="Proteomes" id="UP001430804">
    <property type="component" value="Unassembled WGS sequence"/>
</dbReference>
<evidence type="ECO:0000256" key="5">
    <source>
        <dbReference type="ARBA" id="ARBA00022840"/>
    </source>
</evidence>
<dbReference type="Pfam" id="PF00294">
    <property type="entry name" value="PfkB"/>
    <property type="match status" value="1"/>
</dbReference>